<dbReference type="InterPro" id="IPR022893">
    <property type="entry name" value="Shikimate_DH_fam"/>
</dbReference>
<dbReference type="NCBIfam" id="TIGR00507">
    <property type="entry name" value="aroE"/>
    <property type="match status" value="1"/>
</dbReference>
<evidence type="ECO:0000256" key="6">
    <source>
        <dbReference type="ARBA" id="ARBA00023141"/>
    </source>
</evidence>
<dbReference type="SUPFAM" id="SSF51735">
    <property type="entry name" value="NAD(P)-binding Rossmann-fold domains"/>
    <property type="match status" value="1"/>
</dbReference>
<dbReference type="STRING" id="1121306.SAMN02745196_00789"/>
<dbReference type="UniPathway" id="UPA00053">
    <property type="reaction ID" value="UER00087"/>
</dbReference>
<feature type="domain" description="Shikimate dehydrogenase substrate binding N-terminal" evidence="8">
    <location>
        <begin position="7"/>
        <end position="89"/>
    </location>
</feature>
<feature type="active site" description="Proton acceptor" evidence="7">
    <location>
        <position position="66"/>
    </location>
</feature>
<dbReference type="GO" id="GO:0050661">
    <property type="term" value="F:NADP binding"/>
    <property type="evidence" value="ECO:0007669"/>
    <property type="project" value="InterPro"/>
</dbReference>
<dbReference type="InterPro" id="IPR011342">
    <property type="entry name" value="Shikimate_DH"/>
</dbReference>
<keyword evidence="4 7" id="KW-0521">NADP</keyword>
<dbReference type="SUPFAM" id="SSF53223">
    <property type="entry name" value="Aminoacid dehydrogenase-like, N-terminal domain"/>
    <property type="match status" value="1"/>
</dbReference>
<evidence type="ECO:0000259" key="8">
    <source>
        <dbReference type="Pfam" id="PF08501"/>
    </source>
</evidence>
<comment type="subunit">
    <text evidence="7">Homodimer.</text>
</comment>
<feature type="binding site" evidence="7">
    <location>
        <position position="234"/>
    </location>
    <ligand>
        <name>NADP(+)</name>
        <dbReference type="ChEBI" id="CHEBI:58349"/>
    </ligand>
</feature>
<feature type="binding site" evidence="7">
    <location>
        <position position="102"/>
    </location>
    <ligand>
        <name>shikimate</name>
        <dbReference type="ChEBI" id="CHEBI:36208"/>
    </ligand>
</feature>
<dbReference type="GO" id="GO:0009423">
    <property type="term" value="P:chorismate biosynthetic process"/>
    <property type="evidence" value="ECO:0007669"/>
    <property type="project" value="UniProtKB-UniRule"/>
</dbReference>
<evidence type="ECO:0000256" key="5">
    <source>
        <dbReference type="ARBA" id="ARBA00023002"/>
    </source>
</evidence>
<dbReference type="EMBL" id="FQXP01000003">
    <property type="protein sequence ID" value="SHH56330.1"/>
    <property type="molecule type" value="Genomic_DNA"/>
</dbReference>
<feature type="binding site" evidence="7">
    <location>
        <position position="62"/>
    </location>
    <ligand>
        <name>shikimate</name>
        <dbReference type="ChEBI" id="CHEBI:36208"/>
    </ligand>
</feature>
<dbReference type="GO" id="GO:0004764">
    <property type="term" value="F:shikimate 3-dehydrogenase (NADP+) activity"/>
    <property type="evidence" value="ECO:0007669"/>
    <property type="project" value="UniProtKB-UniRule"/>
</dbReference>
<feature type="binding site" evidence="7">
    <location>
        <begin position="15"/>
        <end position="17"/>
    </location>
    <ligand>
        <name>shikimate</name>
        <dbReference type="ChEBI" id="CHEBI:36208"/>
    </ligand>
</feature>
<sequence length="272" mass="30786">MKKLYGVIGEKLPHTYSPQINERIFDIIGEEGDFVVLEIKKEDLSNAVPSLKTLGFKGLSVTIPYKVDLMEQLDYISEEAKKIGAISVIDIKDGKTSGYNADYYGFGMTLVHNEVNIKDEKALILGTGGASRAVSQYLLDNGIKEISFASIEEDDKDILKERCKVIRYNEIKYLEGYSIVINCTPVGMSPNVNQCVISREEMKRFKVAVDIIYNPTETLFLKYAKEEGLKSMNGLYMLVAQAVKAQEIWHDKKLDYSMIQPIEKEMEILLNK</sequence>
<comment type="caution">
    <text evidence="7">Lacks conserved residue(s) required for the propagation of feature annotation.</text>
</comment>
<dbReference type="GO" id="GO:0019632">
    <property type="term" value="P:shikimate metabolic process"/>
    <property type="evidence" value="ECO:0007669"/>
    <property type="project" value="InterPro"/>
</dbReference>
<comment type="similarity">
    <text evidence="7">Belongs to the shikimate dehydrogenase family.</text>
</comment>
<dbReference type="CDD" id="cd01065">
    <property type="entry name" value="NAD_bind_Shikimate_DH"/>
    <property type="match status" value="1"/>
</dbReference>
<comment type="pathway">
    <text evidence="1 7">Metabolic intermediate biosynthesis; chorismate biosynthesis; chorismate from D-erythrose 4-phosphate and phosphoenolpyruvate: step 4/7.</text>
</comment>
<keyword evidence="10" id="KW-1185">Reference proteome</keyword>
<comment type="catalytic activity">
    <reaction evidence="7">
        <text>shikimate + NADP(+) = 3-dehydroshikimate + NADPH + H(+)</text>
        <dbReference type="Rhea" id="RHEA:17737"/>
        <dbReference type="ChEBI" id="CHEBI:15378"/>
        <dbReference type="ChEBI" id="CHEBI:16630"/>
        <dbReference type="ChEBI" id="CHEBI:36208"/>
        <dbReference type="ChEBI" id="CHEBI:57783"/>
        <dbReference type="ChEBI" id="CHEBI:58349"/>
        <dbReference type="EC" id="1.1.1.25"/>
    </reaction>
</comment>
<dbReference type="GO" id="GO:0005829">
    <property type="term" value="C:cytosol"/>
    <property type="evidence" value="ECO:0007669"/>
    <property type="project" value="TreeGrafter"/>
</dbReference>
<dbReference type="Gene3D" id="3.40.50.10860">
    <property type="entry name" value="Leucine Dehydrogenase, chain A, domain 1"/>
    <property type="match status" value="1"/>
</dbReference>
<dbReference type="HAMAP" id="MF_00222">
    <property type="entry name" value="Shikimate_DH_AroE"/>
    <property type="match status" value="1"/>
</dbReference>
<comment type="function">
    <text evidence="7">Involved in the biosynthesis of the chorismate, which leads to the biosynthesis of aromatic amino acids. Catalyzes the reversible NADPH linked reduction of 3-dehydroshikimate (DHSA) to yield shikimate (SA).</text>
</comment>
<gene>
    <name evidence="7" type="primary">aroE</name>
    <name evidence="9" type="ORF">SAMN02745196_00789</name>
</gene>
<proteinExistence type="inferred from homology"/>
<evidence type="ECO:0000313" key="9">
    <source>
        <dbReference type="EMBL" id="SHH56330.1"/>
    </source>
</evidence>
<evidence type="ECO:0000256" key="1">
    <source>
        <dbReference type="ARBA" id="ARBA00004871"/>
    </source>
</evidence>
<accession>A0A1M5U0E8</accession>
<dbReference type="GO" id="GO:0009073">
    <property type="term" value="P:aromatic amino acid family biosynthetic process"/>
    <property type="evidence" value="ECO:0007669"/>
    <property type="project" value="UniProtKB-KW"/>
</dbReference>
<keyword evidence="3 7" id="KW-0028">Amino-acid biosynthesis</keyword>
<dbReference type="RefSeq" id="WP_072830242.1">
    <property type="nucleotide sequence ID" value="NZ_FQXP01000003.1"/>
</dbReference>
<dbReference type="Gene3D" id="3.40.50.720">
    <property type="entry name" value="NAD(P)-binding Rossmann-like Domain"/>
    <property type="match status" value="1"/>
</dbReference>
<evidence type="ECO:0000256" key="4">
    <source>
        <dbReference type="ARBA" id="ARBA00022857"/>
    </source>
</evidence>
<feature type="binding site" evidence="7">
    <location>
        <position position="211"/>
    </location>
    <ligand>
        <name>NADP(+)</name>
        <dbReference type="ChEBI" id="CHEBI:58349"/>
    </ligand>
</feature>
<evidence type="ECO:0000256" key="7">
    <source>
        <dbReference type="HAMAP-Rule" id="MF_00222"/>
    </source>
</evidence>
<dbReference type="InterPro" id="IPR046346">
    <property type="entry name" value="Aminoacid_DH-like_N_sf"/>
</dbReference>
<evidence type="ECO:0000256" key="2">
    <source>
        <dbReference type="ARBA" id="ARBA00012962"/>
    </source>
</evidence>
<dbReference type="OrthoDB" id="9792692at2"/>
<dbReference type="GO" id="GO:0008652">
    <property type="term" value="P:amino acid biosynthetic process"/>
    <property type="evidence" value="ECO:0007669"/>
    <property type="project" value="UniProtKB-KW"/>
</dbReference>
<dbReference type="Pfam" id="PF08501">
    <property type="entry name" value="Shikimate_dh_N"/>
    <property type="match status" value="1"/>
</dbReference>
<dbReference type="EC" id="1.1.1.25" evidence="2 7"/>
<dbReference type="AlphaFoldDB" id="A0A1M5U0E8"/>
<dbReference type="Proteomes" id="UP000184526">
    <property type="component" value="Unassembled WGS sequence"/>
</dbReference>
<dbReference type="PANTHER" id="PTHR21089">
    <property type="entry name" value="SHIKIMATE DEHYDROGENASE"/>
    <property type="match status" value="1"/>
</dbReference>
<feature type="binding site" evidence="7">
    <location>
        <position position="241"/>
    </location>
    <ligand>
        <name>shikimate</name>
        <dbReference type="ChEBI" id="CHEBI:36208"/>
    </ligand>
</feature>
<keyword evidence="5 7" id="KW-0560">Oxidoreductase</keyword>
<organism evidence="9 10">
    <name type="scientific">Clostridium collagenovorans DSM 3089</name>
    <dbReference type="NCBI Taxonomy" id="1121306"/>
    <lineage>
        <taxon>Bacteria</taxon>
        <taxon>Bacillati</taxon>
        <taxon>Bacillota</taxon>
        <taxon>Clostridia</taxon>
        <taxon>Eubacteriales</taxon>
        <taxon>Clostridiaceae</taxon>
        <taxon>Clostridium</taxon>
    </lineage>
</organism>
<dbReference type="PANTHER" id="PTHR21089:SF1">
    <property type="entry name" value="BIFUNCTIONAL 3-DEHYDROQUINATE DEHYDRATASE_SHIKIMATE DEHYDROGENASE, CHLOROPLASTIC"/>
    <property type="match status" value="1"/>
</dbReference>
<dbReference type="InterPro" id="IPR013708">
    <property type="entry name" value="Shikimate_DH-bd_N"/>
</dbReference>
<keyword evidence="6 7" id="KW-0057">Aromatic amino acid biosynthesis</keyword>
<protein>
    <recommendedName>
        <fullName evidence="2 7">Shikimate dehydrogenase (NADP(+))</fullName>
        <shortName evidence="7">SDH</shortName>
        <ecNumber evidence="2 7">1.1.1.25</ecNumber>
    </recommendedName>
</protein>
<evidence type="ECO:0000313" key="10">
    <source>
        <dbReference type="Proteomes" id="UP000184526"/>
    </source>
</evidence>
<feature type="binding site" evidence="7">
    <location>
        <position position="213"/>
    </location>
    <ligand>
        <name>shikimate</name>
        <dbReference type="ChEBI" id="CHEBI:36208"/>
    </ligand>
</feature>
<dbReference type="InterPro" id="IPR036291">
    <property type="entry name" value="NAD(P)-bd_dom_sf"/>
</dbReference>
<name>A0A1M5U0E8_9CLOT</name>
<feature type="binding site" evidence="7">
    <location>
        <position position="78"/>
    </location>
    <ligand>
        <name>NADP(+)</name>
        <dbReference type="ChEBI" id="CHEBI:58349"/>
    </ligand>
</feature>
<reference evidence="9 10" key="1">
    <citation type="submission" date="2016-11" db="EMBL/GenBank/DDBJ databases">
        <authorList>
            <person name="Jaros S."/>
            <person name="Januszkiewicz K."/>
            <person name="Wedrychowicz H."/>
        </authorList>
    </citation>
    <scope>NUCLEOTIDE SEQUENCE [LARGE SCALE GENOMIC DNA]</scope>
    <source>
        <strain evidence="9 10">DSM 3089</strain>
    </source>
</reference>
<evidence type="ECO:0000256" key="3">
    <source>
        <dbReference type="ARBA" id="ARBA00022605"/>
    </source>
</evidence>